<dbReference type="Proteomes" id="UP000468668">
    <property type="component" value="Unassembled WGS sequence"/>
</dbReference>
<proteinExistence type="predicted"/>
<dbReference type="GeneID" id="98658612"/>
<gene>
    <name evidence="1" type="ORF">F8C90_09330</name>
</gene>
<dbReference type="EMBL" id="WAJR01000030">
    <property type="protein sequence ID" value="KAB1636985.1"/>
    <property type="molecule type" value="Genomic_DNA"/>
</dbReference>
<sequence>MATAPASAFEHPKTISHCGHADASITLNWYAHAMPGNDKQAADLLAAVMEHPEKAAKTA</sequence>
<organism evidence="1 2">
    <name type="scientific">Ellagibacter isourolithinifaciens</name>
    <dbReference type="NCBI Taxonomy" id="2137581"/>
    <lineage>
        <taxon>Bacteria</taxon>
        <taxon>Bacillati</taxon>
        <taxon>Actinomycetota</taxon>
        <taxon>Coriobacteriia</taxon>
        <taxon>Eggerthellales</taxon>
        <taxon>Eggerthellaceae</taxon>
        <taxon>Ellagibacter</taxon>
    </lineage>
</organism>
<comment type="caution">
    <text evidence="1">The sequence shown here is derived from an EMBL/GenBank/DDBJ whole genome shotgun (WGS) entry which is preliminary data.</text>
</comment>
<dbReference type="RefSeq" id="WP_158050252.1">
    <property type="nucleotide sequence ID" value="NZ_DAWAFB010000005.1"/>
</dbReference>
<evidence type="ECO:0000313" key="1">
    <source>
        <dbReference type="EMBL" id="KAB1636985.1"/>
    </source>
</evidence>
<name>A0A6N6NPG9_9ACTN</name>
<evidence type="ECO:0008006" key="3">
    <source>
        <dbReference type="Google" id="ProtNLM"/>
    </source>
</evidence>
<evidence type="ECO:0000313" key="2">
    <source>
        <dbReference type="Proteomes" id="UP000468668"/>
    </source>
</evidence>
<dbReference type="AlphaFoldDB" id="A0A6N6NPG9"/>
<reference evidence="1 2" key="1">
    <citation type="submission" date="2019-09" db="EMBL/GenBank/DDBJ databases">
        <title>Whole genome shotgun sequencing (WGS) of Ellagibacter isourolithinifaciens DSM 104140(T) and Adlercreutzia muris DSM 29508(T).</title>
        <authorList>
            <person name="Stoll D.A."/>
            <person name="Danylec N."/>
            <person name="Huch M."/>
        </authorList>
    </citation>
    <scope>NUCLEOTIDE SEQUENCE [LARGE SCALE GENOMIC DNA]</scope>
    <source>
        <strain evidence="1 2">DSM 104140</strain>
    </source>
</reference>
<dbReference type="OrthoDB" id="3175606at2"/>
<protein>
    <recommendedName>
        <fullName evidence="3">Integrase</fullName>
    </recommendedName>
</protein>
<keyword evidence="2" id="KW-1185">Reference proteome</keyword>
<accession>A0A6N6NPG9</accession>